<dbReference type="PROSITE" id="PS50931">
    <property type="entry name" value="HTH_LYSR"/>
    <property type="match status" value="1"/>
</dbReference>
<sequence length="339" mass="37576">MNRLPHRPLAVGPLRAFEAVARLLSFRAAAQELNLTQSAVSRQIRALEEELGAQLFARGTRHVELTGAGITLQRGVLPLLERLDATVRQIRMARGRKQVSISTFASFASMWLLPRLEAFQREHPDIDIRVSATDHLVDLDDPEIDLALRHARPDTVPPDAQRLFGEVITPVVNAGLLAQSRQGLAPPLESPADLARHTLLEEDDRRASAANLSWRHWLRQHGQPRLEPARWIYLNFTYQQVQAALAGQGVALTRLALVHEPLQRGELVEPFGMAARLPSPWAYWLIPSRAAQPRPELAQLQQWLLAQAAESRRALGEEAAGDAPEAAAARHQFTPAAAS</sequence>
<evidence type="ECO:0000256" key="4">
    <source>
        <dbReference type="ARBA" id="ARBA00023163"/>
    </source>
</evidence>
<feature type="region of interest" description="Disordered" evidence="5">
    <location>
        <begin position="314"/>
        <end position="339"/>
    </location>
</feature>
<evidence type="ECO:0000259" key="6">
    <source>
        <dbReference type="PROSITE" id="PS50931"/>
    </source>
</evidence>
<gene>
    <name evidence="7" type="ORF">HHL10_01385</name>
</gene>
<protein>
    <submittedName>
        <fullName evidence="7">LysR family transcriptional regulator</fullName>
    </submittedName>
</protein>
<dbReference type="GO" id="GO:0003700">
    <property type="term" value="F:DNA-binding transcription factor activity"/>
    <property type="evidence" value="ECO:0007669"/>
    <property type="project" value="InterPro"/>
</dbReference>
<accession>A0A848F1S5</accession>
<organism evidence="7 8">
    <name type="scientific">Azohydromonas caseinilytica</name>
    <dbReference type="NCBI Taxonomy" id="2728836"/>
    <lineage>
        <taxon>Bacteria</taxon>
        <taxon>Pseudomonadati</taxon>
        <taxon>Pseudomonadota</taxon>
        <taxon>Betaproteobacteria</taxon>
        <taxon>Burkholderiales</taxon>
        <taxon>Sphaerotilaceae</taxon>
        <taxon>Azohydromonas</taxon>
    </lineage>
</organism>
<reference evidence="7 8" key="1">
    <citation type="submission" date="2020-04" db="EMBL/GenBank/DDBJ databases">
        <title>Azohydromonas sp. isolated from soil.</title>
        <authorList>
            <person name="Dahal R.H."/>
        </authorList>
    </citation>
    <scope>NUCLEOTIDE SEQUENCE [LARGE SCALE GENOMIC DNA]</scope>
    <source>
        <strain evidence="7 8">G-1-1-14</strain>
    </source>
</reference>
<dbReference type="InterPro" id="IPR058163">
    <property type="entry name" value="LysR-type_TF_proteobact-type"/>
</dbReference>
<dbReference type="PANTHER" id="PTHR30537">
    <property type="entry name" value="HTH-TYPE TRANSCRIPTIONAL REGULATOR"/>
    <property type="match status" value="1"/>
</dbReference>
<keyword evidence="2" id="KW-0805">Transcription regulation</keyword>
<keyword evidence="4" id="KW-0804">Transcription</keyword>
<proteinExistence type="inferred from homology"/>
<dbReference type="Gene3D" id="3.40.190.10">
    <property type="entry name" value="Periplasmic binding protein-like II"/>
    <property type="match status" value="2"/>
</dbReference>
<comment type="caution">
    <text evidence="7">The sequence shown here is derived from an EMBL/GenBank/DDBJ whole genome shotgun (WGS) entry which is preliminary data.</text>
</comment>
<dbReference type="RefSeq" id="WP_169158547.1">
    <property type="nucleotide sequence ID" value="NZ_JABBFW010000001.1"/>
</dbReference>
<dbReference type="InterPro" id="IPR036388">
    <property type="entry name" value="WH-like_DNA-bd_sf"/>
</dbReference>
<evidence type="ECO:0000313" key="7">
    <source>
        <dbReference type="EMBL" id="NML13634.1"/>
    </source>
</evidence>
<dbReference type="Gene3D" id="1.10.10.10">
    <property type="entry name" value="Winged helix-like DNA-binding domain superfamily/Winged helix DNA-binding domain"/>
    <property type="match status" value="1"/>
</dbReference>
<dbReference type="InterPro" id="IPR036390">
    <property type="entry name" value="WH_DNA-bd_sf"/>
</dbReference>
<keyword evidence="3" id="KW-0238">DNA-binding</keyword>
<keyword evidence="8" id="KW-1185">Reference proteome</keyword>
<dbReference type="GO" id="GO:0006351">
    <property type="term" value="P:DNA-templated transcription"/>
    <property type="evidence" value="ECO:0007669"/>
    <property type="project" value="TreeGrafter"/>
</dbReference>
<dbReference type="InterPro" id="IPR005119">
    <property type="entry name" value="LysR_subst-bd"/>
</dbReference>
<evidence type="ECO:0000313" key="8">
    <source>
        <dbReference type="Proteomes" id="UP000574067"/>
    </source>
</evidence>
<evidence type="ECO:0000256" key="2">
    <source>
        <dbReference type="ARBA" id="ARBA00023015"/>
    </source>
</evidence>
<feature type="domain" description="HTH lysR-type" evidence="6">
    <location>
        <begin position="14"/>
        <end position="66"/>
    </location>
</feature>
<dbReference type="InterPro" id="IPR000847">
    <property type="entry name" value="LysR_HTH_N"/>
</dbReference>
<dbReference type="PRINTS" id="PR00039">
    <property type="entry name" value="HTHLYSR"/>
</dbReference>
<dbReference type="AlphaFoldDB" id="A0A848F1S5"/>
<evidence type="ECO:0000256" key="1">
    <source>
        <dbReference type="ARBA" id="ARBA00009437"/>
    </source>
</evidence>
<dbReference type="FunFam" id="1.10.10.10:FF:000001">
    <property type="entry name" value="LysR family transcriptional regulator"/>
    <property type="match status" value="1"/>
</dbReference>
<comment type="similarity">
    <text evidence="1">Belongs to the LysR transcriptional regulatory family.</text>
</comment>
<dbReference type="Pfam" id="PF00126">
    <property type="entry name" value="HTH_1"/>
    <property type="match status" value="1"/>
</dbReference>
<dbReference type="Proteomes" id="UP000574067">
    <property type="component" value="Unassembled WGS sequence"/>
</dbReference>
<dbReference type="PANTHER" id="PTHR30537:SF74">
    <property type="entry name" value="HTH-TYPE TRANSCRIPTIONAL REGULATOR TRPI"/>
    <property type="match status" value="1"/>
</dbReference>
<dbReference type="SUPFAM" id="SSF46785">
    <property type="entry name" value="Winged helix' DNA-binding domain"/>
    <property type="match status" value="1"/>
</dbReference>
<evidence type="ECO:0000256" key="3">
    <source>
        <dbReference type="ARBA" id="ARBA00023125"/>
    </source>
</evidence>
<feature type="compositionally biased region" description="Low complexity" evidence="5">
    <location>
        <begin position="317"/>
        <end position="329"/>
    </location>
</feature>
<evidence type="ECO:0000256" key="5">
    <source>
        <dbReference type="SAM" id="MobiDB-lite"/>
    </source>
</evidence>
<dbReference type="CDD" id="cd08432">
    <property type="entry name" value="PBP2_GcdR_TrpI_HvrB_AmpR_like"/>
    <property type="match status" value="1"/>
</dbReference>
<dbReference type="Pfam" id="PF03466">
    <property type="entry name" value="LysR_substrate"/>
    <property type="match status" value="1"/>
</dbReference>
<dbReference type="EMBL" id="JABBFW010000001">
    <property type="protein sequence ID" value="NML13634.1"/>
    <property type="molecule type" value="Genomic_DNA"/>
</dbReference>
<dbReference type="GO" id="GO:0043565">
    <property type="term" value="F:sequence-specific DNA binding"/>
    <property type="evidence" value="ECO:0007669"/>
    <property type="project" value="TreeGrafter"/>
</dbReference>
<name>A0A848F1S5_9BURK</name>
<dbReference type="SUPFAM" id="SSF53850">
    <property type="entry name" value="Periplasmic binding protein-like II"/>
    <property type="match status" value="1"/>
</dbReference>